<reference evidence="6 7" key="2">
    <citation type="journal article" date="2008" name="Nature">
        <title>The Phaeodactylum genome reveals the evolutionary history of diatom genomes.</title>
        <authorList>
            <person name="Bowler C."/>
            <person name="Allen A.E."/>
            <person name="Badger J.H."/>
            <person name="Grimwood J."/>
            <person name="Jabbari K."/>
            <person name="Kuo A."/>
            <person name="Maheswari U."/>
            <person name="Martens C."/>
            <person name="Maumus F."/>
            <person name="Otillar R.P."/>
            <person name="Rayko E."/>
            <person name="Salamov A."/>
            <person name="Vandepoele K."/>
            <person name="Beszteri B."/>
            <person name="Gruber A."/>
            <person name="Heijde M."/>
            <person name="Katinka M."/>
            <person name="Mock T."/>
            <person name="Valentin K."/>
            <person name="Verret F."/>
            <person name="Berges J.A."/>
            <person name="Brownlee C."/>
            <person name="Cadoret J.P."/>
            <person name="Chiovitti A."/>
            <person name="Choi C.J."/>
            <person name="Coesel S."/>
            <person name="De Martino A."/>
            <person name="Detter J.C."/>
            <person name="Durkin C."/>
            <person name="Falciatore A."/>
            <person name="Fournet J."/>
            <person name="Haruta M."/>
            <person name="Huysman M.J."/>
            <person name="Jenkins B.D."/>
            <person name="Jiroutova K."/>
            <person name="Jorgensen R.E."/>
            <person name="Joubert Y."/>
            <person name="Kaplan A."/>
            <person name="Kroger N."/>
            <person name="Kroth P.G."/>
            <person name="La Roche J."/>
            <person name="Lindquist E."/>
            <person name="Lommer M."/>
            <person name="Martin-Jezequel V."/>
            <person name="Lopez P.J."/>
            <person name="Lucas S."/>
            <person name="Mangogna M."/>
            <person name="McGinnis K."/>
            <person name="Medlin L.K."/>
            <person name="Montsant A."/>
            <person name="Oudot-Le Secq M.P."/>
            <person name="Napoli C."/>
            <person name="Obornik M."/>
            <person name="Parker M.S."/>
            <person name="Petit J.L."/>
            <person name="Porcel B.M."/>
            <person name="Poulsen N."/>
            <person name="Robison M."/>
            <person name="Rychlewski L."/>
            <person name="Rynearson T.A."/>
            <person name="Schmutz J."/>
            <person name="Shapiro H."/>
            <person name="Siaut M."/>
            <person name="Stanley M."/>
            <person name="Sussman M.R."/>
            <person name="Taylor A.R."/>
            <person name="Vardi A."/>
            <person name="von Dassow P."/>
            <person name="Vyverman W."/>
            <person name="Willis A."/>
            <person name="Wyrwicz L.S."/>
            <person name="Rokhsar D.S."/>
            <person name="Weissenbach J."/>
            <person name="Armbrust E.V."/>
            <person name="Green B.R."/>
            <person name="Van de Peer Y."/>
            <person name="Grigoriev I.V."/>
        </authorList>
    </citation>
    <scope>NUCLEOTIDE SEQUENCE [LARGE SCALE GENOMIC DNA]</scope>
    <source>
        <strain evidence="6 7">CCMP1335</strain>
    </source>
</reference>
<sequence length="245" mass="27105">ILILDEHLHRFPFESMPMFANKAVTRMPSLPFVLATLLETKSLHSNSIPLVDPSRLKYVLDPEKNLSETASTLGPALNSLACKNGWEWEGVISEMPSPEFMSQTLREENGLFLYCGHGGGENAFSRTQVEQLTRNDLESGCRSGFSSAELHRGCRSSGIALSYIFAGAPCVVGNLWDVTDRDIDRYCLTLMEDFFNPSNDGSSPRSSPFLSKCVADARRACKLRYIVGSAPVCYGIPVRCQSPQR</sequence>
<comment type="catalytic activity">
    <reaction evidence="1">
        <text>All bonds known to be hydrolyzed by this endopeptidase have arginine in P1 and an acidic residue in P4. P6 is often occupied by an acidic residue or by a hydroxy-amino-acid residue, the phosphorylation of which enhances cleavage.</text>
        <dbReference type="EC" id="3.4.22.49"/>
    </reaction>
</comment>
<dbReference type="PaxDb" id="35128-Thaps260749"/>
<evidence type="ECO:0000256" key="3">
    <source>
        <dbReference type="ARBA" id="ARBA00022801"/>
    </source>
</evidence>
<dbReference type="eggNOG" id="KOG1849">
    <property type="taxonomic scope" value="Eukaryota"/>
</dbReference>
<dbReference type="GO" id="GO:0098813">
    <property type="term" value="P:nuclear chromosome segregation"/>
    <property type="evidence" value="ECO:0007669"/>
    <property type="project" value="UniProtKB-ARBA"/>
</dbReference>
<evidence type="ECO:0000259" key="5">
    <source>
        <dbReference type="PROSITE" id="PS51700"/>
    </source>
</evidence>
<dbReference type="InterPro" id="IPR030397">
    <property type="entry name" value="SEPARIN_core_dom"/>
</dbReference>
<feature type="non-terminal residue" evidence="6">
    <location>
        <position position="245"/>
    </location>
</feature>
<keyword evidence="3" id="KW-0378">Hydrolase</keyword>
<evidence type="ECO:0000313" key="6">
    <source>
        <dbReference type="EMBL" id="EED96174.1"/>
    </source>
</evidence>
<dbReference type="GO" id="GO:0005634">
    <property type="term" value="C:nucleus"/>
    <property type="evidence" value="ECO:0007669"/>
    <property type="project" value="InterPro"/>
</dbReference>
<protein>
    <recommendedName>
        <fullName evidence="2">separase</fullName>
        <ecNumber evidence="2">3.4.22.49</ecNumber>
    </recommendedName>
</protein>
<dbReference type="InParanoid" id="B8BSR4"/>
<dbReference type="PROSITE" id="PS51700">
    <property type="entry name" value="SEPARIN"/>
    <property type="match status" value="1"/>
</dbReference>
<reference evidence="6 7" key="1">
    <citation type="journal article" date="2004" name="Science">
        <title>The genome of the diatom Thalassiosira pseudonana: ecology, evolution, and metabolism.</title>
        <authorList>
            <person name="Armbrust E.V."/>
            <person name="Berges J.A."/>
            <person name="Bowler C."/>
            <person name="Green B.R."/>
            <person name="Martinez D."/>
            <person name="Putnam N.H."/>
            <person name="Zhou S."/>
            <person name="Allen A.E."/>
            <person name="Apt K.E."/>
            <person name="Bechner M."/>
            <person name="Brzezinski M.A."/>
            <person name="Chaal B.K."/>
            <person name="Chiovitti A."/>
            <person name="Davis A.K."/>
            <person name="Demarest M.S."/>
            <person name="Detter J.C."/>
            <person name="Glavina T."/>
            <person name="Goodstein D."/>
            <person name="Hadi M.Z."/>
            <person name="Hellsten U."/>
            <person name="Hildebrand M."/>
            <person name="Jenkins B.D."/>
            <person name="Jurka J."/>
            <person name="Kapitonov V.V."/>
            <person name="Kroger N."/>
            <person name="Lau W.W."/>
            <person name="Lane T.W."/>
            <person name="Larimer F.W."/>
            <person name="Lippmeier J.C."/>
            <person name="Lucas S."/>
            <person name="Medina M."/>
            <person name="Montsant A."/>
            <person name="Obornik M."/>
            <person name="Parker M.S."/>
            <person name="Palenik B."/>
            <person name="Pazour G.J."/>
            <person name="Richardson P.M."/>
            <person name="Rynearson T.A."/>
            <person name="Saito M.A."/>
            <person name="Schwartz D.C."/>
            <person name="Thamatrakoln K."/>
            <person name="Valentin K."/>
            <person name="Vardi A."/>
            <person name="Wilkerson F.P."/>
            <person name="Rokhsar D.S."/>
        </authorList>
    </citation>
    <scope>NUCLEOTIDE SEQUENCE [LARGE SCALE GENOMIC DNA]</scope>
    <source>
        <strain evidence="6 7">CCMP1335</strain>
    </source>
</reference>
<keyword evidence="7" id="KW-1185">Reference proteome</keyword>
<organism evidence="6 7">
    <name type="scientific">Thalassiosira pseudonana</name>
    <name type="common">Marine diatom</name>
    <name type="synonym">Cyclotella nana</name>
    <dbReference type="NCBI Taxonomy" id="35128"/>
    <lineage>
        <taxon>Eukaryota</taxon>
        <taxon>Sar</taxon>
        <taxon>Stramenopiles</taxon>
        <taxon>Ochrophyta</taxon>
        <taxon>Bacillariophyta</taxon>
        <taxon>Coscinodiscophyceae</taxon>
        <taxon>Thalassiosirophycidae</taxon>
        <taxon>Thalassiosirales</taxon>
        <taxon>Thalassiosiraceae</taxon>
        <taxon>Thalassiosira</taxon>
    </lineage>
</organism>
<evidence type="ECO:0000256" key="1">
    <source>
        <dbReference type="ARBA" id="ARBA00000451"/>
    </source>
</evidence>
<name>B8BSR4_THAPS</name>
<gene>
    <name evidence="6" type="ORF">THAPSDRAFT_260749</name>
</gene>
<keyword evidence="4" id="KW-0159">Chromosome partition</keyword>
<dbReference type="RefSeq" id="XP_002286533.1">
    <property type="nucleotide sequence ID" value="XM_002286497.1"/>
</dbReference>
<dbReference type="GO" id="GO:0004197">
    <property type="term" value="F:cysteine-type endopeptidase activity"/>
    <property type="evidence" value="ECO:0007669"/>
    <property type="project" value="InterPro"/>
</dbReference>
<dbReference type="Proteomes" id="UP000001449">
    <property type="component" value="Chromosome 1"/>
</dbReference>
<dbReference type="InterPro" id="IPR005314">
    <property type="entry name" value="Peptidase_C50"/>
</dbReference>
<feature type="non-terminal residue" evidence="6">
    <location>
        <position position="1"/>
    </location>
</feature>
<proteinExistence type="predicted"/>
<dbReference type="GO" id="GO:0000280">
    <property type="term" value="P:nuclear division"/>
    <property type="evidence" value="ECO:0007669"/>
    <property type="project" value="UniProtKB-ARBA"/>
</dbReference>
<dbReference type="PANTHER" id="PTHR12792:SF0">
    <property type="entry name" value="SEPARIN"/>
    <property type="match status" value="1"/>
</dbReference>
<dbReference type="AlphaFoldDB" id="B8BSR4"/>
<feature type="domain" description="Peptidase C50" evidence="5">
    <location>
        <begin position="53"/>
        <end position="165"/>
    </location>
</feature>
<evidence type="ECO:0000256" key="4">
    <source>
        <dbReference type="ARBA" id="ARBA00022829"/>
    </source>
</evidence>
<evidence type="ECO:0000313" key="7">
    <source>
        <dbReference type="Proteomes" id="UP000001449"/>
    </source>
</evidence>
<dbReference type="OMA" id="KCHATAI"/>
<dbReference type="HOGENOM" id="CLU_1136005_0_0_1"/>
<evidence type="ECO:0000256" key="2">
    <source>
        <dbReference type="ARBA" id="ARBA00012489"/>
    </source>
</evidence>
<dbReference type="KEGG" id="tps:THAPSDRAFT_260749"/>
<dbReference type="EC" id="3.4.22.49" evidence="2"/>
<dbReference type="GO" id="GO:0006508">
    <property type="term" value="P:proteolysis"/>
    <property type="evidence" value="ECO:0007669"/>
    <property type="project" value="InterPro"/>
</dbReference>
<dbReference type="GeneID" id="7442914"/>
<dbReference type="PANTHER" id="PTHR12792">
    <property type="entry name" value="EXTRA SPINDLE POLES 1-RELATED"/>
    <property type="match status" value="1"/>
</dbReference>
<dbReference type="Pfam" id="PF03568">
    <property type="entry name" value="Separin_C"/>
    <property type="match status" value="1"/>
</dbReference>
<dbReference type="EMBL" id="CM000638">
    <property type="protein sequence ID" value="EED96174.1"/>
    <property type="molecule type" value="Genomic_DNA"/>
</dbReference>
<dbReference type="STRING" id="35128.B8BSR4"/>
<accession>B8BSR4</accession>